<dbReference type="InterPro" id="IPR006594">
    <property type="entry name" value="LisH"/>
</dbReference>
<protein>
    <recommendedName>
        <fullName evidence="4">LisH domain-containing protein</fullName>
    </recommendedName>
</protein>
<evidence type="ECO:0000313" key="3">
    <source>
        <dbReference type="Proteomes" id="UP001630127"/>
    </source>
</evidence>
<dbReference type="EMBL" id="JBJUIK010000010">
    <property type="protein sequence ID" value="KAL3516058.1"/>
    <property type="molecule type" value="Genomic_DNA"/>
</dbReference>
<comment type="caution">
    <text evidence="2">The sequence shown here is derived from an EMBL/GenBank/DDBJ whole genome shotgun (WGS) entry which is preliminary data.</text>
</comment>
<reference evidence="2 3" key="1">
    <citation type="submission" date="2024-11" db="EMBL/GenBank/DDBJ databases">
        <title>A near-complete genome assembly of Cinchona calisaya.</title>
        <authorList>
            <person name="Lian D.C."/>
            <person name="Zhao X.W."/>
            <person name="Wei L."/>
        </authorList>
    </citation>
    <scope>NUCLEOTIDE SEQUENCE [LARGE SCALE GENOMIC DNA]</scope>
    <source>
        <tissue evidence="2">Nenye</tissue>
    </source>
</reference>
<accession>A0ABD2Z9C0</accession>
<proteinExistence type="predicted"/>
<dbReference type="InterPro" id="IPR044716">
    <property type="entry name" value="LEUNIG-like"/>
</dbReference>
<dbReference type="AlphaFoldDB" id="A0ABD2Z9C0"/>
<dbReference type="PANTHER" id="PTHR44376:SF8">
    <property type="entry name" value="TRANSCRIPTIONAL COREPRESSOR LEUNIG-LIKE"/>
    <property type="match status" value="1"/>
</dbReference>
<dbReference type="Proteomes" id="UP001630127">
    <property type="component" value="Unassembled WGS sequence"/>
</dbReference>
<organism evidence="2 3">
    <name type="scientific">Cinchona calisaya</name>
    <dbReference type="NCBI Taxonomy" id="153742"/>
    <lineage>
        <taxon>Eukaryota</taxon>
        <taxon>Viridiplantae</taxon>
        <taxon>Streptophyta</taxon>
        <taxon>Embryophyta</taxon>
        <taxon>Tracheophyta</taxon>
        <taxon>Spermatophyta</taxon>
        <taxon>Magnoliopsida</taxon>
        <taxon>eudicotyledons</taxon>
        <taxon>Gunneridae</taxon>
        <taxon>Pentapetalae</taxon>
        <taxon>asterids</taxon>
        <taxon>lamiids</taxon>
        <taxon>Gentianales</taxon>
        <taxon>Rubiaceae</taxon>
        <taxon>Cinchonoideae</taxon>
        <taxon>Cinchoneae</taxon>
        <taxon>Cinchona</taxon>
    </lineage>
</organism>
<keyword evidence="3" id="KW-1185">Reference proteome</keyword>
<gene>
    <name evidence="2" type="ORF">ACH5RR_022960</name>
</gene>
<evidence type="ECO:0008006" key="4">
    <source>
        <dbReference type="Google" id="ProtNLM"/>
    </source>
</evidence>
<feature type="region of interest" description="Disordered" evidence="1">
    <location>
        <begin position="174"/>
        <end position="195"/>
    </location>
</feature>
<evidence type="ECO:0000313" key="2">
    <source>
        <dbReference type="EMBL" id="KAL3516058.1"/>
    </source>
</evidence>
<evidence type="ECO:0000256" key="1">
    <source>
        <dbReference type="SAM" id="MobiDB-lite"/>
    </source>
</evidence>
<dbReference type="PROSITE" id="PS50896">
    <property type="entry name" value="LISH"/>
    <property type="match status" value="1"/>
</dbReference>
<feature type="compositionally biased region" description="Basic and acidic residues" evidence="1">
    <location>
        <begin position="186"/>
        <end position="195"/>
    </location>
</feature>
<name>A0ABD2Z9C0_9GENT</name>
<dbReference type="PANTHER" id="PTHR44376">
    <property type="entry name" value="TRANSCRIPTIONAL REGULATOR OF FILAMENTOUS GROWTH FLO8"/>
    <property type="match status" value="1"/>
</dbReference>
<sequence>MAEWSAKTMLCKYIYDYMKKNMNGTAEIFAKEAGVDTNAPPAVDDSPEGFLEDWWSLWYGALISSRLPQAVEGESSSEPVATTGNFSLKPVPDVCAKFPAIPAFFAKMYVQEYLNHTKVNDVEKLTPDQLLIPSSTNSSQQPPEILEKLQQLLNSEDIQKQQLARDAIINVATSKASVPIPQGEPNKADQDNSSKKEKFLMQQFLVHYN</sequence>